<dbReference type="AlphaFoldDB" id="A0A2P7B921"/>
<dbReference type="GO" id="GO:0006171">
    <property type="term" value="P:cAMP biosynthetic process"/>
    <property type="evidence" value="ECO:0007669"/>
    <property type="project" value="TreeGrafter"/>
</dbReference>
<dbReference type="InterPro" id="IPR001054">
    <property type="entry name" value="A/G_cyclase"/>
</dbReference>
<gene>
    <name evidence="2" type="ORF">CU102_24850</name>
</gene>
<dbReference type="Pfam" id="PF00211">
    <property type="entry name" value="Guanylate_cyc"/>
    <property type="match status" value="1"/>
</dbReference>
<dbReference type="Gene3D" id="3.30.70.1230">
    <property type="entry name" value="Nucleotide cyclase"/>
    <property type="match status" value="1"/>
</dbReference>
<dbReference type="InterPro" id="IPR050697">
    <property type="entry name" value="Adenylyl/Guanylyl_Cyclase_3/4"/>
</dbReference>
<dbReference type="PROSITE" id="PS50125">
    <property type="entry name" value="GUANYLATE_CYCLASE_2"/>
    <property type="match status" value="1"/>
</dbReference>
<proteinExistence type="predicted"/>
<keyword evidence="3" id="KW-1185">Reference proteome</keyword>
<dbReference type="CDD" id="cd07302">
    <property type="entry name" value="CHD"/>
    <property type="match status" value="1"/>
</dbReference>
<dbReference type="InterPro" id="IPR029787">
    <property type="entry name" value="Nucleotide_cyclase"/>
</dbReference>
<dbReference type="PANTHER" id="PTHR43081:SF11">
    <property type="entry name" value="BLR2264 PROTEIN"/>
    <property type="match status" value="1"/>
</dbReference>
<accession>A0A2P7B921</accession>
<evidence type="ECO:0000313" key="2">
    <source>
        <dbReference type="EMBL" id="PSH62963.1"/>
    </source>
</evidence>
<dbReference type="SUPFAM" id="SSF55073">
    <property type="entry name" value="Nucleotide cyclase"/>
    <property type="match status" value="1"/>
</dbReference>
<dbReference type="OrthoDB" id="4565346at2"/>
<dbReference type="GO" id="GO:0035556">
    <property type="term" value="P:intracellular signal transduction"/>
    <property type="evidence" value="ECO:0007669"/>
    <property type="project" value="InterPro"/>
</dbReference>
<organism evidence="2 3">
    <name type="scientific">Phyllobacterium brassicacearum</name>
    <dbReference type="NCBI Taxonomy" id="314235"/>
    <lineage>
        <taxon>Bacteria</taxon>
        <taxon>Pseudomonadati</taxon>
        <taxon>Pseudomonadota</taxon>
        <taxon>Alphaproteobacteria</taxon>
        <taxon>Hyphomicrobiales</taxon>
        <taxon>Phyllobacteriaceae</taxon>
        <taxon>Phyllobacterium</taxon>
    </lineage>
</organism>
<comment type="caution">
    <text evidence="2">The sequence shown here is derived from an EMBL/GenBank/DDBJ whole genome shotgun (WGS) entry which is preliminary data.</text>
</comment>
<dbReference type="GO" id="GO:0004016">
    <property type="term" value="F:adenylate cyclase activity"/>
    <property type="evidence" value="ECO:0007669"/>
    <property type="project" value="UniProtKB-ARBA"/>
</dbReference>
<dbReference type="Proteomes" id="UP000241444">
    <property type="component" value="Unassembled WGS sequence"/>
</dbReference>
<dbReference type="SMART" id="SM00044">
    <property type="entry name" value="CYCc"/>
    <property type="match status" value="1"/>
</dbReference>
<sequence length="421" mass="46456">MGAAISICKASSSGAENGCSYVCPERGRMTYMDDIARWLADGAPHHSVGALFDAFCREIVRSGLPLWRASLGLEVLHPEVSGWQHVWTDESLSVAASDRATAPTSQSYLNSPTRIVDDTEQPFRRRLDKPCPDMPLLEELRLSGATDYVMYPLPFLDRTRTAVISFATRLPKGFDPVSLDGLEFAAKLLSPYLERHVLRRIAIDLLDTYVGPHTGQRIIEGRVDRGAVELIEAAIWFADLRGFTLLSERSAIPDVLAHLNTWFGTIGEVVEAHGGEVLKFMGDAVLAIFPTSAEHNRETACQKALAAAQEMCLRSEAENAQRRSLDTPPVVHGLALHFGEVAYGNVGASHRLDFTVIGPAVNRASRLLDLAKRLDREVLVSHALAREVDQPLIDLGRYRLRDVKQRQRVFTLPALGDVQTS</sequence>
<dbReference type="EMBL" id="PGGO01000027">
    <property type="protein sequence ID" value="PSH62963.1"/>
    <property type="molecule type" value="Genomic_DNA"/>
</dbReference>
<feature type="domain" description="Guanylate cyclase" evidence="1">
    <location>
        <begin position="234"/>
        <end position="368"/>
    </location>
</feature>
<evidence type="ECO:0000313" key="3">
    <source>
        <dbReference type="Proteomes" id="UP000241444"/>
    </source>
</evidence>
<evidence type="ECO:0000259" key="1">
    <source>
        <dbReference type="PROSITE" id="PS50125"/>
    </source>
</evidence>
<name>A0A2P7B921_9HYPH</name>
<protein>
    <submittedName>
        <fullName evidence="2">Adenylate/guanylate cyclase domain-containing protein</fullName>
    </submittedName>
</protein>
<reference evidence="3" key="1">
    <citation type="submission" date="2017-11" db="EMBL/GenBank/DDBJ databases">
        <authorList>
            <person name="Kuznetsova I."/>
            <person name="Sazanova A."/>
            <person name="Chirak E."/>
            <person name="Safronova V."/>
            <person name="Willems A."/>
        </authorList>
    </citation>
    <scope>NUCLEOTIDE SEQUENCE [LARGE SCALE GENOMIC DNA]</scope>
    <source>
        <strain evidence="3">STM 196</strain>
    </source>
</reference>
<dbReference type="PANTHER" id="PTHR43081">
    <property type="entry name" value="ADENYLATE CYCLASE, TERMINAL-DIFFERENTIATION SPECIFIC-RELATED"/>
    <property type="match status" value="1"/>
</dbReference>